<accession>A0A315XTE4</accession>
<evidence type="ECO:0000313" key="2">
    <source>
        <dbReference type="Proteomes" id="UP000251717"/>
    </source>
</evidence>
<gene>
    <name evidence="1" type="ORF">MBBTH_00050</name>
</gene>
<sequence length="154" mass="17663">MFKKRIKALIELMNEKNVTWIKASELKCPEDKYDDEFFEEIKMMKPIGYLNIKNYSHTHDLDISLTSKGAFFGKEYIDDYEKIFNDTVSLIGSENSSFNDVASISRNLKVPYAFVGAVFEDLANQNLVDITDGASGIRITKFTERGVDYFSNLK</sequence>
<proteinExistence type="predicted"/>
<keyword evidence="2" id="KW-1185">Reference proteome</keyword>
<dbReference type="EMBL" id="MZGS01000001">
    <property type="protein sequence ID" value="PWB88399.1"/>
    <property type="molecule type" value="Genomic_DNA"/>
</dbReference>
<dbReference type="AlphaFoldDB" id="A0A315XTE4"/>
<dbReference type="RefSeq" id="WP_116591005.1">
    <property type="nucleotide sequence ID" value="NZ_MZGS01000001.1"/>
</dbReference>
<comment type="caution">
    <text evidence="1">The sequence shown here is derived from an EMBL/GenBank/DDBJ whole genome shotgun (WGS) entry which is preliminary data.</text>
</comment>
<name>A0A315XTE4_9EURY</name>
<dbReference type="Proteomes" id="UP000251717">
    <property type="component" value="Unassembled WGS sequence"/>
</dbReference>
<organism evidence="1 2">
    <name type="scientific">Methanobrevibacter thaueri</name>
    <dbReference type="NCBI Taxonomy" id="190975"/>
    <lineage>
        <taxon>Archaea</taxon>
        <taxon>Methanobacteriati</taxon>
        <taxon>Methanobacteriota</taxon>
        <taxon>Methanomada group</taxon>
        <taxon>Methanobacteria</taxon>
        <taxon>Methanobacteriales</taxon>
        <taxon>Methanobacteriaceae</taxon>
        <taxon>Methanobrevibacter</taxon>
    </lineage>
</organism>
<protein>
    <submittedName>
        <fullName evidence="1">Uncharacterized protein</fullName>
    </submittedName>
</protein>
<reference evidence="1 2" key="1">
    <citation type="submission" date="2017-03" db="EMBL/GenBank/DDBJ databases">
        <title>Genome sequence of Methanobrevibacter thaueri.</title>
        <authorList>
            <person name="Poehlein A."/>
            <person name="Seedorf H."/>
            <person name="Daniel R."/>
        </authorList>
    </citation>
    <scope>NUCLEOTIDE SEQUENCE [LARGE SCALE GENOMIC DNA]</scope>
    <source>
        <strain evidence="1 2">DSM 11995</strain>
    </source>
</reference>
<dbReference type="OrthoDB" id="378317at2157"/>
<evidence type="ECO:0000313" key="1">
    <source>
        <dbReference type="EMBL" id="PWB88399.1"/>
    </source>
</evidence>